<accession>A0A0B5F0Q3</accession>
<sequence length="475" mass="49537">MPQGRGRVGQTAVQPPLAVEVGVGEFGAHRPRGETGQGEVPARREMPVKEIQIADPAVRRQMVEAAGVVDQVVRPGELLPDEREGVPAVEADPDARGPGAFPGPGEGGGGEVDGVHLEAPTGQIQGVAPRAATEVEGASAAEDAPLHQADQVLIGLRREERHRPGPVRVELVPPGGTLARPPIGPGREQAVQQPHDVIHRAYVAVHPDPLPGAGEGAPASPIGAAIRPRTLLRALLRTPLRPLARALHRSLARLLARLLADRWSGHGPGRCSVWGQAGGSDAVSVGRKRARAQLRGRVRGCVEAVWAPVAGAGGEGWGRSARLGREGGTRIGERRTGCFPGGGGVTFCRGWGRVPGARSGRSRERRGRTGEDGADPEAGGGWDCQGWGEVAPGPVGGAAGCLVAGREWRGKGQGRGGKKRGRAMSETPLALEREEGGWRLPVRSGPLTQREESGAEQSISGRLSPSVQNARSIFD</sequence>
<evidence type="ECO:0000256" key="1">
    <source>
        <dbReference type="SAM" id="MobiDB-lite"/>
    </source>
</evidence>
<evidence type="ECO:0000313" key="3">
    <source>
        <dbReference type="Proteomes" id="UP000031523"/>
    </source>
</evidence>
<proteinExistence type="predicted"/>
<feature type="compositionally biased region" description="Gly residues" evidence="1">
    <location>
        <begin position="100"/>
        <end position="110"/>
    </location>
</feature>
<feature type="compositionally biased region" description="Polar residues" evidence="1">
    <location>
        <begin position="455"/>
        <end position="475"/>
    </location>
</feature>
<feature type="region of interest" description="Disordered" evidence="1">
    <location>
        <begin position="350"/>
        <end position="381"/>
    </location>
</feature>
<keyword evidence="3" id="KW-1185">Reference proteome</keyword>
<organism evidence="2 3">
    <name type="scientific">Streptomyces albus (strain ATCC 21838 / DSM 41398 / FERM P-419 / JCM 4703 / NBRC 107858)</name>
    <dbReference type="NCBI Taxonomy" id="1081613"/>
    <lineage>
        <taxon>Bacteria</taxon>
        <taxon>Bacillati</taxon>
        <taxon>Actinomycetota</taxon>
        <taxon>Actinomycetes</taxon>
        <taxon>Kitasatosporales</taxon>
        <taxon>Streptomycetaceae</taxon>
        <taxon>Streptomyces</taxon>
    </lineage>
</organism>
<feature type="region of interest" description="Disordered" evidence="1">
    <location>
        <begin position="22"/>
        <end position="45"/>
    </location>
</feature>
<dbReference type="AlphaFoldDB" id="A0A0B5F0Q3"/>
<dbReference type="KEGG" id="sals:SLNWT_4794"/>
<dbReference type="Proteomes" id="UP000031523">
    <property type="component" value="Chromosome"/>
</dbReference>
<feature type="region of interest" description="Disordered" evidence="1">
    <location>
        <begin position="82"/>
        <end position="110"/>
    </location>
</feature>
<evidence type="ECO:0000313" key="2">
    <source>
        <dbReference type="EMBL" id="AJE85170.1"/>
    </source>
</evidence>
<name>A0A0B5F0Q3_STRA4</name>
<gene>
    <name evidence="2" type="ORF">SLNWT_4794</name>
</gene>
<feature type="region of interest" description="Disordered" evidence="1">
    <location>
        <begin position="410"/>
        <end position="475"/>
    </location>
</feature>
<dbReference type="EMBL" id="CP010519">
    <property type="protein sequence ID" value="AJE85170.1"/>
    <property type="molecule type" value="Genomic_DNA"/>
</dbReference>
<reference evidence="2 3" key="1">
    <citation type="submission" date="2015-01" db="EMBL/GenBank/DDBJ databases">
        <title>Enhanced salinomycin production by adjusting the supply of polyketide extender units in Streptomyce albus DSM 41398.</title>
        <authorList>
            <person name="Lu C."/>
        </authorList>
    </citation>
    <scope>NUCLEOTIDE SEQUENCE [LARGE SCALE GENOMIC DNA]</scope>
    <source>
        <strain evidence="3">ATCC 21838 / DSM 41398 / FERM P-419 / JCM 4703 / NBRC 107858</strain>
    </source>
</reference>
<protein>
    <submittedName>
        <fullName evidence="2">Uncharacterized protein</fullName>
    </submittedName>
</protein>